<organism evidence="1 2">
    <name type="scientific">Senna tora</name>
    <dbReference type="NCBI Taxonomy" id="362788"/>
    <lineage>
        <taxon>Eukaryota</taxon>
        <taxon>Viridiplantae</taxon>
        <taxon>Streptophyta</taxon>
        <taxon>Embryophyta</taxon>
        <taxon>Tracheophyta</taxon>
        <taxon>Spermatophyta</taxon>
        <taxon>Magnoliopsida</taxon>
        <taxon>eudicotyledons</taxon>
        <taxon>Gunneridae</taxon>
        <taxon>Pentapetalae</taxon>
        <taxon>rosids</taxon>
        <taxon>fabids</taxon>
        <taxon>Fabales</taxon>
        <taxon>Fabaceae</taxon>
        <taxon>Caesalpinioideae</taxon>
        <taxon>Cassia clade</taxon>
        <taxon>Senna</taxon>
    </lineage>
</organism>
<protein>
    <submittedName>
        <fullName evidence="1">Uncharacterized protein</fullName>
    </submittedName>
</protein>
<keyword evidence="2" id="KW-1185">Reference proteome</keyword>
<evidence type="ECO:0000313" key="1">
    <source>
        <dbReference type="EMBL" id="KAF7814290.1"/>
    </source>
</evidence>
<evidence type="ECO:0000313" key="2">
    <source>
        <dbReference type="Proteomes" id="UP000634136"/>
    </source>
</evidence>
<name>A0A834T452_9FABA</name>
<dbReference type="EMBL" id="JAAIUW010000009">
    <property type="protein sequence ID" value="KAF7814290.1"/>
    <property type="molecule type" value="Genomic_DNA"/>
</dbReference>
<dbReference type="Proteomes" id="UP000634136">
    <property type="component" value="Unassembled WGS sequence"/>
</dbReference>
<accession>A0A834T452</accession>
<reference evidence="1" key="1">
    <citation type="submission" date="2020-09" db="EMBL/GenBank/DDBJ databases">
        <title>Genome-Enabled Discovery of Anthraquinone Biosynthesis in Senna tora.</title>
        <authorList>
            <person name="Kang S.-H."/>
            <person name="Pandey R.P."/>
            <person name="Lee C.-M."/>
            <person name="Sim J.-S."/>
            <person name="Jeong J.-T."/>
            <person name="Choi B.-S."/>
            <person name="Jung M."/>
            <person name="Ginzburg D."/>
            <person name="Zhao K."/>
            <person name="Won S.Y."/>
            <person name="Oh T.-J."/>
            <person name="Yu Y."/>
            <person name="Kim N.-H."/>
            <person name="Lee O.R."/>
            <person name="Lee T.-H."/>
            <person name="Bashyal P."/>
            <person name="Kim T.-S."/>
            <person name="Lee W.-H."/>
            <person name="Kawkins C."/>
            <person name="Kim C.-K."/>
            <person name="Kim J.S."/>
            <person name="Ahn B.O."/>
            <person name="Rhee S.Y."/>
            <person name="Sohng J.K."/>
        </authorList>
    </citation>
    <scope>NUCLEOTIDE SEQUENCE</scope>
    <source>
        <tissue evidence="1">Leaf</tissue>
    </source>
</reference>
<sequence>MVYFPPQSNHTCLLAWSASSCNPTALDADSLTIVSTSNG</sequence>
<proteinExistence type="predicted"/>
<gene>
    <name evidence="1" type="ORF">G2W53_028259</name>
</gene>
<comment type="caution">
    <text evidence="1">The sequence shown here is derived from an EMBL/GenBank/DDBJ whole genome shotgun (WGS) entry which is preliminary data.</text>
</comment>
<dbReference type="AlphaFoldDB" id="A0A834T452"/>